<sequence>MSRFLRYNDAPQLSRTTVLPLLSFALRPNFCILITCTFSMFGSSCLNAISCAVLEVLTIVNQSHLSSRPNPVFPPLYATKKVRKSFPKECGAAPVFTSSPAESLAMLGLRMT</sequence>
<gene>
    <name evidence="1" type="ORF">SCHPADRAFT_749325</name>
</gene>
<reference evidence="1 2" key="1">
    <citation type="submission" date="2015-04" db="EMBL/GenBank/DDBJ databases">
        <title>Complete genome sequence of Schizopora paradoxa KUC8140, a cosmopolitan wood degrader in East Asia.</title>
        <authorList>
            <consortium name="DOE Joint Genome Institute"/>
            <person name="Min B."/>
            <person name="Park H."/>
            <person name="Jang Y."/>
            <person name="Kim J.-J."/>
            <person name="Kim K.H."/>
            <person name="Pangilinan J."/>
            <person name="Lipzen A."/>
            <person name="Riley R."/>
            <person name="Grigoriev I.V."/>
            <person name="Spatafora J.W."/>
            <person name="Choi I.-G."/>
        </authorList>
    </citation>
    <scope>NUCLEOTIDE SEQUENCE [LARGE SCALE GENOMIC DNA]</scope>
    <source>
        <strain evidence="1 2">KUC8140</strain>
    </source>
</reference>
<protein>
    <submittedName>
        <fullName evidence="1">Uncharacterized protein</fullName>
    </submittedName>
</protein>
<dbReference type="Proteomes" id="UP000053477">
    <property type="component" value="Unassembled WGS sequence"/>
</dbReference>
<keyword evidence="2" id="KW-1185">Reference proteome</keyword>
<name>A0A0H2QZ12_9AGAM</name>
<accession>A0A0H2QZ12</accession>
<dbReference type="AlphaFoldDB" id="A0A0H2QZ12"/>
<organism evidence="1 2">
    <name type="scientific">Schizopora paradoxa</name>
    <dbReference type="NCBI Taxonomy" id="27342"/>
    <lineage>
        <taxon>Eukaryota</taxon>
        <taxon>Fungi</taxon>
        <taxon>Dikarya</taxon>
        <taxon>Basidiomycota</taxon>
        <taxon>Agaricomycotina</taxon>
        <taxon>Agaricomycetes</taxon>
        <taxon>Hymenochaetales</taxon>
        <taxon>Schizoporaceae</taxon>
        <taxon>Schizopora</taxon>
    </lineage>
</organism>
<evidence type="ECO:0000313" key="1">
    <source>
        <dbReference type="EMBL" id="KLO04639.1"/>
    </source>
</evidence>
<proteinExistence type="predicted"/>
<evidence type="ECO:0000313" key="2">
    <source>
        <dbReference type="Proteomes" id="UP000053477"/>
    </source>
</evidence>
<dbReference type="InParanoid" id="A0A0H2QZ12"/>
<dbReference type="EMBL" id="KQ086477">
    <property type="protein sequence ID" value="KLO04639.1"/>
    <property type="molecule type" value="Genomic_DNA"/>
</dbReference>